<keyword evidence="4" id="KW-0274">FAD</keyword>
<comment type="cofactor">
    <cofactor evidence="1">
        <name>FAD</name>
        <dbReference type="ChEBI" id="CHEBI:57692"/>
    </cofactor>
</comment>
<keyword evidence="6" id="KW-0503">Monooxygenase</keyword>
<keyword evidence="11" id="KW-1185">Reference proteome</keyword>
<evidence type="ECO:0000313" key="11">
    <source>
        <dbReference type="Proteomes" id="UP001239213"/>
    </source>
</evidence>
<dbReference type="Gene3D" id="3.50.50.60">
    <property type="entry name" value="FAD/NAD(P)-binding domain"/>
    <property type="match status" value="1"/>
</dbReference>
<dbReference type="AlphaFoldDB" id="A0AAI9V549"/>
<keyword evidence="8" id="KW-1133">Transmembrane helix</keyword>
<dbReference type="SUPFAM" id="SSF51905">
    <property type="entry name" value="FAD/NAD(P)-binding domain"/>
    <property type="match status" value="1"/>
</dbReference>
<feature type="transmembrane region" description="Helical" evidence="8">
    <location>
        <begin position="714"/>
        <end position="733"/>
    </location>
</feature>
<dbReference type="PRINTS" id="PR00420">
    <property type="entry name" value="RNGMNOXGNASE"/>
</dbReference>
<name>A0AAI9V549_9PEZI</name>
<proteinExistence type="inferred from homology"/>
<dbReference type="PANTHER" id="PTHR47356:SF2">
    <property type="entry name" value="FAD-BINDING DOMAIN-CONTAINING PROTEIN-RELATED"/>
    <property type="match status" value="1"/>
</dbReference>
<evidence type="ECO:0000256" key="3">
    <source>
        <dbReference type="ARBA" id="ARBA00022630"/>
    </source>
</evidence>
<feature type="region of interest" description="Disordered" evidence="7">
    <location>
        <begin position="312"/>
        <end position="335"/>
    </location>
</feature>
<dbReference type="EMBL" id="MPDP01000212">
    <property type="protein sequence ID" value="KAK1471037.1"/>
    <property type="molecule type" value="Genomic_DNA"/>
</dbReference>
<evidence type="ECO:0000256" key="1">
    <source>
        <dbReference type="ARBA" id="ARBA00001974"/>
    </source>
</evidence>
<keyword evidence="8" id="KW-0472">Membrane</keyword>
<protein>
    <recommendedName>
        <fullName evidence="9">FAD-binding domain-containing protein</fullName>
    </recommendedName>
</protein>
<evidence type="ECO:0000256" key="6">
    <source>
        <dbReference type="ARBA" id="ARBA00023033"/>
    </source>
</evidence>
<organism evidence="10 11">
    <name type="scientific">Colletotrichum cuscutae</name>
    <dbReference type="NCBI Taxonomy" id="1209917"/>
    <lineage>
        <taxon>Eukaryota</taxon>
        <taxon>Fungi</taxon>
        <taxon>Dikarya</taxon>
        <taxon>Ascomycota</taxon>
        <taxon>Pezizomycotina</taxon>
        <taxon>Sordariomycetes</taxon>
        <taxon>Hypocreomycetidae</taxon>
        <taxon>Glomerellales</taxon>
        <taxon>Glomerellaceae</taxon>
        <taxon>Colletotrichum</taxon>
        <taxon>Colletotrichum acutatum species complex</taxon>
    </lineage>
</organism>
<dbReference type="PANTHER" id="PTHR47356">
    <property type="entry name" value="FAD-DEPENDENT MONOOXYGENASE ASQG-RELATED"/>
    <property type="match status" value="1"/>
</dbReference>
<evidence type="ECO:0000259" key="9">
    <source>
        <dbReference type="Pfam" id="PF01494"/>
    </source>
</evidence>
<evidence type="ECO:0000256" key="7">
    <source>
        <dbReference type="SAM" id="MobiDB-lite"/>
    </source>
</evidence>
<evidence type="ECO:0000256" key="2">
    <source>
        <dbReference type="ARBA" id="ARBA00007992"/>
    </source>
</evidence>
<evidence type="ECO:0000256" key="4">
    <source>
        <dbReference type="ARBA" id="ARBA00022827"/>
    </source>
</evidence>
<dbReference type="InterPro" id="IPR036188">
    <property type="entry name" value="FAD/NAD-bd_sf"/>
</dbReference>
<dbReference type="Pfam" id="PF01494">
    <property type="entry name" value="FAD_binding_3"/>
    <property type="match status" value="1"/>
</dbReference>
<dbReference type="GO" id="GO:0071949">
    <property type="term" value="F:FAD binding"/>
    <property type="evidence" value="ECO:0007669"/>
    <property type="project" value="InterPro"/>
</dbReference>
<sequence>MTFKIVIVGGSVAGLALANMLEKFNIDYLVLEAYPEIAPQVGASIGLLPNGLRILDQLGCYEAYRAKAEDQVYQHAYLRRENGEIFSYQHDLMDMWEKMLGYPMIFIDRQMLIQVLYENLKHKDRVLTSQRVVSVEFTESGALVTTKDNKVFSGDIVVGADGIHSTVRKEMWRQAPTGYFPLDEESKVPASTLCVFGITHRPKAYPGASQHNTMSPGHSYFVMAAPGDRVYWFLFMELKTLYGRDITRYTKADEERIIKQHWDDQILENMTLGDLYEKRIATTLAPLQTYVFEKWHYKRAITIGDSAHKVDPVTGQGGNGAIESSSARGAVGTQPAQPTITAPLAELIESAAHLVNALLRNLDQTPGGLSEKQLERIVAEVQEKRFERAQHIVKQGYWLQDAFTLRTRMGKMIARYLMPLLGSFGVVYRGVEFCAPATKLERLKVPHRPRAVLFEGELPAKPLKGLGSLNKLFSVAFMCILCAVAAGVLRLPRSLETLVDVLCSSTHGDASMLPAIEFMTNTAALIALALADLNRVGNQLTSVTLIVIFTIFNNTLGPGGFAPISCVFAHWSCNTIVGRHVPLENAKRVLPITAARYLLPAAVALYRQDANSINVWRNAPILCFLLARSLSVFGLQSGSQQPENEETKLQSTREKYQNMFAKADLPVLGLVYYTTLAISAAIHLTNVALFGLKYSLIGGENAALMTLGLSKLDILIFTFCSLLLALGTAPWSLRLCGYINTKQALTQAAAVILGSAVVGPAATLAGITAYREGIVAGLSQ</sequence>
<comment type="caution">
    <text evidence="10">The sequence shown here is derived from an EMBL/GenBank/DDBJ whole genome shotgun (WGS) entry which is preliminary data.</text>
</comment>
<reference evidence="10" key="1">
    <citation type="submission" date="2016-11" db="EMBL/GenBank/DDBJ databases">
        <title>The genome sequence of Colletotrichum cuscutae.</title>
        <authorList>
            <person name="Baroncelli R."/>
        </authorList>
    </citation>
    <scope>NUCLEOTIDE SEQUENCE</scope>
    <source>
        <strain evidence="10">IMI 304802</strain>
    </source>
</reference>
<dbReference type="Proteomes" id="UP001239213">
    <property type="component" value="Unassembled WGS sequence"/>
</dbReference>
<feature type="transmembrane region" description="Helical" evidence="8">
    <location>
        <begin position="670"/>
        <end position="694"/>
    </location>
</feature>
<feature type="transmembrane region" description="Helical" evidence="8">
    <location>
        <begin position="745"/>
        <end position="770"/>
    </location>
</feature>
<keyword evidence="3" id="KW-0285">Flavoprotein</keyword>
<keyword evidence="5" id="KW-0560">Oxidoreductase</keyword>
<evidence type="ECO:0000256" key="5">
    <source>
        <dbReference type="ARBA" id="ARBA00023002"/>
    </source>
</evidence>
<gene>
    <name evidence="10" type="ORF">CCUS01_06151</name>
</gene>
<dbReference type="InterPro" id="IPR050562">
    <property type="entry name" value="FAD_mOase_fung"/>
</dbReference>
<accession>A0AAI9V549</accession>
<comment type="similarity">
    <text evidence="2">Belongs to the paxM FAD-dependent monooxygenase family.</text>
</comment>
<feature type="domain" description="FAD-binding" evidence="9">
    <location>
        <begin position="4"/>
        <end position="323"/>
    </location>
</feature>
<feature type="transmembrane region" description="Helical" evidence="8">
    <location>
        <begin position="472"/>
        <end position="489"/>
    </location>
</feature>
<keyword evidence="8" id="KW-0812">Transmembrane</keyword>
<evidence type="ECO:0000313" key="10">
    <source>
        <dbReference type="EMBL" id="KAK1471037.1"/>
    </source>
</evidence>
<dbReference type="InterPro" id="IPR002938">
    <property type="entry name" value="FAD-bd"/>
</dbReference>
<dbReference type="GO" id="GO:0004497">
    <property type="term" value="F:monooxygenase activity"/>
    <property type="evidence" value="ECO:0007669"/>
    <property type="project" value="UniProtKB-KW"/>
</dbReference>
<evidence type="ECO:0000256" key="8">
    <source>
        <dbReference type="SAM" id="Phobius"/>
    </source>
</evidence>